<keyword evidence="1" id="KW-0732">Signal</keyword>
<evidence type="ECO:0008006" key="4">
    <source>
        <dbReference type="Google" id="ProtNLM"/>
    </source>
</evidence>
<dbReference type="InterPro" id="IPR036465">
    <property type="entry name" value="vWFA_dom_sf"/>
</dbReference>
<dbReference type="Gene3D" id="3.40.50.410">
    <property type="entry name" value="von Willebrand factor, type A domain"/>
    <property type="match status" value="1"/>
</dbReference>
<dbReference type="SUPFAM" id="SSF53300">
    <property type="entry name" value="vWA-like"/>
    <property type="match status" value="1"/>
</dbReference>
<dbReference type="InterPro" id="IPR010607">
    <property type="entry name" value="DUF1194"/>
</dbReference>
<reference evidence="3" key="1">
    <citation type="submission" date="2016-11" db="EMBL/GenBank/DDBJ databases">
        <authorList>
            <person name="Varghese N."/>
            <person name="Submissions S."/>
        </authorList>
    </citation>
    <scope>NUCLEOTIDE SEQUENCE [LARGE SCALE GENOMIC DNA]</scope>
    <source>
        <strain evidence="3">DSM 29326</strain>
    </source>
</reference>
<dbReference type="OrthoDB" id="9792179at2"/>
<feature type="signal peptide" evidence="1">
    <location>
        <begin position="1"/>
        <end position="20"/>
    </location>
</feature>
<protein>
    <recommendedName>
        <fullName evidence="4">VWFA domain-containing protein</fullName>
    </recommendedName>
</protein>
<organism evidence="2 3">
    <name type="scientific">Loktanella atrilutea</name>
    <dbReference type="NCBI Taxonomy" id="366533"/>
    <lineage>
        <taxon>Bacteria</taxon>
        <taxon>Pseudomonadati</taxon>
        <taxon>Pseudomonadota</taxon>
        <taxon>Alphaproteobacteria</taxon>
        <taxon>Rhodobacterales</taxon>
        <taxon>Roseobacteraceae</taxon>
        <taxon>Loktanella</taxon>
    </lineage>
</organism>
<dbReference type="RefSeq" id="WP_072857254.1">
    <property type="nucleotide sequence ID" value="NZ_FQUE01000004.1"/>
</dbReference>
<dbReference type="AlphaFoldDB" id="A0A1M5A255"/>
<dbReference type="STRING" id="366533.SAMN05444339_104222"/>
<gene>
    <name evidence="2" type="ORF">SAMN05444339_104222</name>
</gene>
<name>A0A1M5A255_LOKAT</name>
<keyword evidence="3" id="KW-1185">Reference proteome</keyword>
<evidence type="ECO:0000313" key="2">
    <source>
        <dbReference type="EMBL" id="SHF24460.1"/>
    </source>
</evidence>
<evidence type="ECO:0000256" key="1">
    <source>
        <dbReference type="SAM" id="SignalP"/>
    </source>
</evidence>
<evidence type="ECO:0000313" key="3">
    <source>
        <dbReference type="Proteomes" id="UP000183987"/>
    </source>
</evidence>
<dbReference type="Proteomes" id="UP000183987">
    <property type="component" value="Unassembled WGS sequence"/>
</dbReference>
<dbReference type="Pfam" id="PF06707">
    <property type="entry name" value="DUF1194"/>
    <property type="match status" value="1"/>
</dbReference>
<feature type="chain" id="PRO_5009908684" description="VWFA domain-containing protein" evidence="1">
    <location>
        <begin position="21"/>
        <end position="234"/>
    </location>
</feature>
<proteinExistence type="predicted"/>
<sequence length="234" mass="24581">MGIRAACLLGGALLAQPAQACRLALVLAIDVSSSVDATEDTLQRQGLASALIAPEVMAAFFAADDPVALNVFEWSGRYNQAQLAGWTLIRSPADLTALSQRIATSQRSHNDFPTALGYALGYAAGQLQAAPACLFRTIDVAGDGINNEGFGPAEAYAAFPFDDVTVNGLVVNAADFEGEVGLLSFYQNEVIRGPAAFIEIATGFEDYAASMRRKLIRELGAQLLGGTPVRVPQG</sequence>
<accession>A0A1M5A255</accession>
<dbReference type="EMBL" id="FQUE01000004">
    <property type="protein sequence ID" value="SHF24460.1"/>
    <property type="molecule type" value="Genomic_DNA"/>
</dbReference>